<dbReference type="InterPro" id="IPR007863">
    <property type="entry name" value="Peptidase_M16_C"/>
</dbReference>
<dbReference type="InterPro" id="IPR001431">
    <property type="entry name" value="Pept_M16_Zn_BS"/>
</dbReference>
<keyword evidence="6" id="KW-1185">Reference proteome</keyword>
<evidence type="ECO:0000256" key="1">
    <source>
        <dbReference type="ARBA" id="ARBA00007261"/>
    </source>
</evidence>
<dbReference type="InterPro" id="IPR011765">
    <property type="entry name" value="Pept_M16_N"/>
</dbReference>
<evidence type="ECO:0000256" key="2">
    <source>
        <dbReference type="RuleBase" id="RU004447"/>
    </source>
</evidence>
<feature type="domain" description="Peptidase M16 C-terminal" evidence="4">
    <location>
        <begin position="178"/>
        <end position="355"/>
    </location>
</feature>
<dbReference type="Pfam" id="PF00675">
    <property type="entry name" value="Peptidase_M16"/>
    <property type="match status" value="1"/>
</dbReference>
<dbReference type="OrthoDB" id="9811314at2"/>
<sequence length="421" mass="47762">MSPLLIAPSHSPTILQLDSGITLIHQYLPATTVVVTDIWLRAGAIAEPEAWYGMAHFLEHMIFKGTETIPPGVFDRVVENRGGMTNAATSHDYAHFYLTTAAPYWEDTLPYLSELLLNAAIPEDEFDREREVVLEEIHACYDDPDWIGFQTLSESIYQQHPYGRSVLGTEIELMQHSPEAMRCFHRAHYQPENMTVAIAGGIETERAIEIVNRSFDRFLPRIELPPVEEVKKPLLAGIRRQELYLPRLEQARLLMAWIAPGIDQWRSAYGLDLISVILGAGRSSRLIRTLREDKQLVQALSSQFSLLQDASLFTISVWLEPQHLEKVEELICAHLEQLQTEAIAPEELARAQRVLCNDYAFSTETPEQLAGLYGYYQTLGEPELATTYPQQIKSFDSVELQQIAQQYLSPYSYAVTVVKPC</sequence>
<dbReference type="RefSeq" id="WP_052290103.1">
    <property type="nucleotide sequence ID" value="NZ_JTJC03000005.1"/>
</dbReference>
<dbReference type="GO" id="GO:0046872">
    <property type="term" value="F:metal ion binding"/>
    <property type="evidence" value="ECO:0007669"/>
    <property type="project" value="InterPro"/>
</dbReference>
<feature type="domain" description="Peptidase M16 N-terminal" evidence="3">
    <location>
        <begin position="28"/>
        <end position="169"/>
    </location>
</feature>
<protein>
    <submittedName>
        <fullName evidence="5">Insulinase family protein</fullName>
    </submittedName>
</protein>
<dbReference type="GO" id="GO:0004222">
    <property type="term" value="F:metalloendopeptidase activity"/>
    <property type="evidence" value="ECO:0007669"/>
    <property type="project" value="InterPro"/>
</dbReference>
<dbReference type="SUPFAM" id="SSF63411">
    <property type="entry name" value="LuxS/MPP-like metallohydrolase"/>
    <property type="match status" value="2"/>
</dbReference>
<dbReference type="AlphaFoldDB" id="A0A9X5E714"/>
<organism evidence="5 6">
    <name type="scientific">Scytonema millei VB511283</name>
    <dbReference type="NCBI Taxonomy" id="1245923"/>
    <lineage>
        <taxon>Bacteria</taxon>
        <taxon>Bacillati</taxon>
        <taxon>Cyanobacteriota</taxon>
        <taxon>Cyanophyceae</taxon>
        <taxon>Nostocales</taxon>
        <taxon>Scytonemataceae</taxon>
        <taxon>Scytonema</taxon>
    </lineage>
</organism>
<comment type="caution">
    <text evidence="5">The sequence shown here is derived from an EMBL/GenBank/DDBJ whole genome shotgun (WGS) entry which is preliminary data.</text>
</comment>
<reference evidence="5 6" key="1">
    <citation type="journal article" date="2015" name="Genome Announc.">
        <title>Draft Genome Sequence of the Terrestrial Cyanobacterium Scytonema millei VB511283, Isolated from Eastern India.</title>
        <authorList>
            <person name="Sen D."/>
            <person name="Chandrababunaidu M.M."/>
            <person name="Singh D."/>
            <person name="Sanghi N."/>
            <person name="Ghorai A."/>
            <person name="Mishra G.P."/>
            <person name="Madduluri M."/>
            <person name="Adhikary S.P."/>
            <person name="Tripathy S."/>
        </authorList>
    </citation>
    <scope>NUCLEOTIDE SEQUENCE [LARGE SCALE GENOMIC DNA]</scope>
    <source>
        <strain evidence="5 6">VB511283</strain>
    </source>
</reference>
<dbReference type="EMBL" id="JTJC03000005">
    <property type="protein sequence ID" value="NHC36505.1"/>
    <property type="molecule type" value="Genomic_DNA"/>
</dbReference>
<evidence type="ECO:0000313" key="6">
    <source>
        <dbReference type="Proteomes" id="UP000031532"/>
    </source>
</evidence>
<evidence type="ECO:0000259" key="3">
    <source>
        <dbReference type="Pfam" id="PF00675"/>
    </source>
</evidence>
<proteinExistence type="inferred from homology"/>
<dbReference type="PROSITE" id="PS00143">
    <property type="entry name" value="INSULINASE"/>
    <property type="match status" value="1"/>
</dbReference>
<gene>
    <name evidence="5" type="ORF">QH73_0017970</name>
</gene>
<comment type="similarity">
    <text evidence="1 2">Belongs to the peptidase M16 family.</text>
</comment>
<dbReference type="PANTHER" id="PTHR11851:SF49">
    <property type="entry name" value="MITOCHONDRIAL-PROCESSING PEPTIDASE SUBUNIT ALPHA"/>
    <property type="match status" value="1"/>
</dbReference>
<evidence type="ECO:0000313" key="5">
    <source>
        <dbReference type="EMBL" id="NHC36505.1"/>
    </source>
</evidence>
<dbReference type="InterPro" id="IPR050361">
    <property type="entry name" value="MPP/UQCRC_Complex"/>
</dbReference>
<dbReference type="Proteomes" id="UP000031532">
    <property type="component" value="Unassembled WGS sequence"/>
</dbReference>
<name>A0A9X5E714_9CYAN</name>
<dbReference type="PANTHER" id="PTHR11851">
    <property type="entry name" value="METALLOPROTEASE"/>
    <property type="match status" value="1"/>
</dbReference>
<accession>A0A9X5E714</accession>
<dbReference type="Gene3D" id="3.30.830.10">
    <property type="entry name" value="Metalloenzyme, LuxS/M16 peptidase-like"/>
    <property type="match status" value="2"/>
</dbReference>
<dbReference type="GO" id="GO:0006508">
    <property type="term" value="P:proteolysis"/>
    <property type="evidence" value="ECO:0007669"/>
    <property type="project" value="InterPro"/>
</dbReference>
<dbReference type="Pfam" id="PF05193">
    <property type="entry name" value="Peptidase_M16_C"/>
    <property type="match status" value="1"/>
</dbReference>
<evidence type="ECO:0000259" key="4">
    <source>
        <dbReference type="Pfam" id="PF05193"/>
    </source>
</evidence>
<dbReference type="InterPro" id="IPR011249">
    <property type="entry name" value="Metalloenz_LuxS/M16"/>
</dbReference>